<gene>
    <name evidence="4" type="primary">LOC108627412</name>
</gene>
<proteinExistence type="predicted"/>
<dbReference type="InterPro" id="IPR016036">
    <property type="entry name" value="Malonyl_transacylase_ACP-bd"/>
</dbReference>
<dbReference type="GeneID" id="108627412"/>
<feature type="compositionally biased region" description="Basic and acidic residues" evidence="1">
    <location>
        <begin position="37"/>
        <end position="48"/>
    </location>
</feature>
<dbReference type="SUPFAM" id="SSF55048">
    <property type="entry name" value="Probable ACP-binding domain of malonyl-CoA ACP transacylase"/>
    <property type="match status" value="1"/>
</dbReference>
<evidence type="ECO:0000259" key="2">
    <source>
        <dbReference type="SMART" id="SM00827"/>
    </source>
</evidence>
<dbReference type="RefSeq" id="XP_017884124.1">
    <property type="nucleotide sequence ID" value="XM_018028635.2"/>
</dbReference>
<dbReference type="SUPFAM" id="SSF52151">
    <property type="entry name" value="FabD/lysophospholipase-like"/>
    <property type="match status" value="1"/>
</dbReference>
<sequence>MLKQSFRKLVPARKTCLTSRISNICNYSTTVSEDENPEKKDNENSRKYRTREVSELLEEAATFSDIKNKEWATSPYVRDAPVVQPEEPKATTDPADTSVFLFPGQGTLKVGMVNKYVHYPGAKELFDIAKEIINYDLLRLCLEGPQEKLNRTEYNQIATVVSSLAALEKIREENSKIFDACVATAGYSVGEITSLILSGAITFEDGVRLVWTRGKAMQLAANMTPQGMMSVSCLREAKVAKACTDATVWARDRGVENPVCKVAIFVCTERKILAGNEEALGFIQKHAKEYGLTNVTKLPVSGAFHTPLMEPALKSIFDVLKSIEVHEPRCKVYSNYRGMAYGNLRYMKKYIWKQIVSPVKWEQCVQNLYQRPEGISFPQTYDIGSEGRMKTILRLINAKASRTCTVI</sequence>
<dbReference type="PANTHER" id="PTHR47170">
    <property type="entry name" value="MALONYL-COA ACP TRANSACYLASE, ACP-BINDING"/>
    <property type="match status" value="1"/>
</dbReference>
<dbReference type="Gene3D" id="3.40.366.10">
    <property type="entry name" value="Malonyl-Coenzyme A Acyl Carrier Protein, domain 2"/>
    <property type="match status" value="1"/>
</dbReference>
<accession>A0AAJ7N9W5</accession>
<feature type="domain" description="Malonyl-CoA:ACP transacylase (MAT)" evidence="2">
    <location>
        <begin position="101"/>
        <end position="389"/>
    </location>
</feature>
<evidence type="ECO:0000256" key="1">
    <source>
        <dbReference type="SAM" id="MobiDB-lite"/>
    </source>
</evidence>
<dbReference type="PANTHER" id="PTHR47170:SF2">
    <property type="entry name" value="MALONYL-COA:ACP TRANSACYLASE (MAT) DOMAIN-CONTAINING PROTEIN"/>
    <property type="match status" value="1"/>
</dbReference>
<name>A0AAJ7N9W5_9HYME</name>
<dbReference type="KEGG" id="ccal:108627412"/>
<dbReference type="Pfam" id="PF00698">
    <property type="entry name" value="Acyl_transf_1"/>
    <property type="match status" value="1"/>
</dbReference>
<dbReference type="InterPro" id="IPR001227">
    <property type="entry name" value="Ac_transferase_dom_sf"/>
</dbReference>
<dbReference type="InterPro" id="IPR016035">
    <property type="entry name" value="Acyl_Trfase/lysoPLipase"/>
</dbReference>
<dbReference type="InterPro" id="IPR052760">
    <property type="entry name" value="Mitochondrial_malonyltrans"/>
</dbReference>
<reference evidence="4" key="1">
    <citation type="submission" date="2025-08" db="UniProtKB">
        <authorList>
            <consortium name="RefSeq"/>
        </authorList>
    </citation>
    <scope>IDENTIFICATION</scope>
    <source>
        <tissue evidence="4">Whole body</tissue>
    </source>
</reference>
<evidence type="ECO:0000313" key="3">
    <source>
        <dbReference type="Proteomes" id="UP000694925"/>
    </source>
</evidence>
<keyword evidence="3" id="KW-1185">Reference proteome</keyword>
<organism evidence="3 4">
    <name type="scientific">Ceratina calcarata</name>
    <dbReference type="NCBI Taxonomy" id="156304"/>
    <lineage>
        <taxon>Eukaryota</taxon>
        <taxon>Metazoa</taxon>
        <taxon>Ecdysozoa</taxon>
        <taxon>Arthropoda</taxon>
        <taxon>Hexapoda</taxon>
        <taxon>Insecta</taxon>
        <taxon>Pterygota</taxon>
        <taxon>Neoptera</taxon>
        <taxon>Endopterygota</taxon>
        <taxon>Hymenoptera</taxon>
        <taxon>Apocrita</taxon>
        <taxon>Aculeata</taxon>
        <taxon>Apoidea</taxon>
        <taxon>Anthophila</taxon>
        <taxon>Apidae</taxon>
        <taxon>Ceratina</taxon>
        <taxon>Zadontomerus</taxon>
    </lineage>
</organism>
<dbReference type="SMART" id="SM00827">
    <property type="entry name" value="PKS_AT"/>
    <property type="match status" value="1"/>
</dbReference>
<dbReference type="GO" id="GO:0016740">
    <property type="term" value="F:transferase activity"/>
    <property type="evidence" value="ECO:0007669"/>
    <property type="project" value="InterPro"/>
</dbReference>
<evidence type="ECO:0000313" key="4">
    <source>
        <dbReference type="RefSeq" id="XP_017884124.1"/>
    </source>
</evidence>
<protein>
    <submittedName>
        <fullName evidence="4">Probable malonyl-CoA-acyl carrier protein transacylase, mitochondrial</fullName>
    </submittedName>
</protein>
<dbReference type="AlphaFoldDB" id="A0AAJ7N9W5"/>
<dbReference type="InterPro" id="IPR014043">
    <property type="entry name" value="Acyl_transferase_dom"/>
</dbReference>
<feature type="region of interest" description="Disordered" evidence="1">
    <location>
        <begin position="29"/>
        <end position="48"/>
    </location>
</feature>
<dbReference type="Proteomes" id="UP000694925">
    <property type="component" value="Unplaced"/>
</dbReference>
<dbReference type="CTD" id="39910"/>
<dbReference type="Gene3D" id="3.30.70.250">
    <property type="entry name" value="Malonyl-CoA ACP transacylase, ACP-binding"/>
    <property type="match status" value="1"/>
</dbReference>